<evidence type="ECO:0000256" key="1">
    <source>
        <dbReference type="SAM" id="Phobius"/>
    </source>
</evidence>
<protein>
    <submittedName>
        <fullName evidence="2">Uncharacterized protein</fullName>
    </submittedName>
</protein>
<keyword evidence="1" id="KW-0472">Membrane</keyword>
<keyword evidence="1" id="KW-0812">Transmembrane</keyword>
<evidence type="ECO:0000313" key="2">
    <source>
        <dbReference type="EMBL" id="QDH87416.1"/>
    </source>
</evidence>
<dbReference type="EMBL" id="MN033360">
    <property type="protein sequence ID" value="QDH87416.1"/>
    <property type="molecule type" value="Genomic_RNA"/>
</dbReference>
<accession>A0A514D1C9</accession>
<feature type="transmembrane region" description="Helical" evidence="1">
    <location>
        <begin position="54"/>
        <end position="79"/>
    </location>
</feature>
<organism evidence="2">
    <name type="scientific">Leviviridae sp</name>
    <dbReference type="NCBI Taxonomy" id="2027243"/>
    <lineage>
        <taxon>Viruses</taxon>
        <taxon>Riboviria</taxon>
        <taxon>Orthornavirae</taxon>
        <taxon>Lenarviricota</taxon>
        <taxon>Leviviricetes</taxon>
        <taxon>Norzivirales</taxon>
        <taxon>Fiersviridae</taxon>
    </lineage>
</organism>
<reference evidence="2" key="1">
    <citation type="submission" date="2019-05" db="EMBL/GenBank/DDBJ databases">
        <title>Metatranscriptomic reconstruction reveals RNA viruses with the potential to shape carbon cycling in soil.</title>
        <authorList>
            <person name="Starr E.P."/>
            <person name="Nuccio E."/>
            <person name="Pett-Ridge J."/>
            <person name="Banfield J.F."/>
            <person name="Firestone M.K."/>
        </authorList>
    </citation>
    <scope>NUCLEOTIDE SEQUENCE</scope>
    <source>
        <strain evidence="2">H2_Bulk_36_scaffold_125_e_588_1</strain>
    </source>
</reference>
<sequence length="84" mass="9468">MEVSPNKDLPPCICDHRFGWMSGLHDLFRVAQHLVIANGRREMIREMSKNDYNFSVLLVLLVVILGITGIAALGALMMFMTAFM</sequence>
<keyword evidence="1" id="KW-1133">Transmembrane helix</keyword>
<name>A0A514D1C9_9VIRU</name>
<proteinExistence type="predicted"/>
<gene>
    <name evidence="2" type="ORF">H2Bulk36125e5881_000003</name>
</gene>